<dbReference type="Gene3D" id="3.40.50.150">
    <property type="entry name" value="Vaccinia Virus protein VP39"/>
    <property type="match status" value="1"/>
</dbReference>
<dbReference type="EMBL" id="JAANBB010000010">
    <property type="protein sequence ID" value="KAF7556646.1"/>
    <property type="molecule type" value="Genomic_DNA"/>
</dbReference>
<dbReference type="OrthoDB" id="329835at2759"/>
<feature type="domain" description="Methyltransferase type 12" evidence="1">
    <location>
        <begin position="4"/>
        <end position="88"/>
    </location>
</feature>
<dbReference type="SUPFAM" id="SSF53335">
    <property type="entry name" value="S-adenosyl-L-methionine-dependent methyltransferases"/>
    <property type="match status" value="1"/>
</dbReference>
<proteinExistence type="predicted"/>
<keyword evidence="3" id="KW-1185">Reference proteome</keyword>
<dbReference type="InterPro" id="IPR013217">
    <property type="entry name" value="Methyltransf_12"/>
</dbReference>
<dbReference type="AlphaFoldDB" id="A0A9P5HJW9"/>
<gene>
    <name evidence="2" type="ORF">G7Z17_g1283</name>
</gene>
<evidence type="ECO:0000259" key="1">
    <source>
        <dbReference type="Pfam" id="PF08242"/>
    </source>
</evidence>
<evidence type="ECO:0000313" key="3">
    <source>
        <dbReference type="Proteomes" id="UP000722485"/>
    </source>
</evidence>
<organism evidence="2 3">
    <name type="scientific">Cylindrodendrum hubeiense</name>
    <dbReference type="NCBI Taxonomy" id="595255"/>
    <lineage>
        <taxon>Eukaryota</taxon>
        <taxon>Fungi</taxon>
        <taxon>Dikarya</taxon>
        <taxon>Ascomycota</taxon>
        <taxon>Pezizomycotina</taxon>
        <taxon>Sordariomycetes</taxon>
        <taxon>Hypocreomycetidae</taxon>
        <taxon>Hypocreales</taxon>
        <taxon>Nectriaceae</taxon>
        <taxon>Cylindrodendrum</taxon>
    </lineage>
</organism>
<protein>
    <recommendedName>
        <fullName evidence="1">Methyltransferase type 12 domain-containing protein</fullName>
    </recommendedName>
</protein>
<evidence type="ECO:0000313" key="2">
    <source>
        <dbReference type="EMBL" id="KAF7556646.1"/>
    </source>
</evidence>
<dbReference type="InterPro" id="IPR029063">
    <property type="entry name" value="SAM-dependent_MTases_sf"/>
</dbReference>
<name>A0A9P5HJW9_9HYPO</name>
<comment type="caution">
    <text evidence="2">The sequence shown here is derived from an EMBL/GenBank/DDBJ whole genome shotgun (WGS) entry which is preliminary data.</text>
</comment>
<dbReference type="Proteomes" id="UP000722485">
    <property type="component" value="Unassembled WGS sequence"/>
</dbReference>
<reference evidence="2" key="1">
    <citation type="submission" date="2020-03" db="EMBL/GenBank/DDBJ databases">
        <title>Draft Genome Sequence of Cylindrodendrum hubeiense.</title>
        <authorList>
            <person name="Buettner E."/>
            <person name="Kellner H."/>
        </authorList>
    </citation>
    <scope>NUCLEOTIDE SEQUENCE</scope>
    <source>
        <strain evidence="2">IHI 201604</strain>
    </source>
</reference>
<accession>A0A9P5HJW9</accession>
<sequence>MKVLEVGAGTGTLTMNILKGLHAPDGRRMYSNYVFTDVSSGFFVAAKEKFAQYTNLTFKTLDITVNPVEQGFDAAAYDLIICDNKLKH</sequence>
<dbReference type="Pfam" id="PF08242">
    <property type="entry name" value="Methyltransf_12"/>
    <property type="match status" value="1"/>
</dbReference>